<dbReference type="Proteomes" id="UP001464891">
    <property type="component" value="Unassembled WGS sequence"/>
</dbReference>
<accession>A0ABV0JER7</accession>
<dbReference type="RefSeq" id="WP_190443374.1">
    <property type="nucleotide sequence ID" value="NZ_JAMPKM010000024.1"/>
</dbReference>
<reference evidence="1 2" key="1">
    <citation type="submission" date="2022-04" db="EMBL/GenBank/DDBJ databases">
        <title>Positive selection, recombination, and allopatry shape intraspecific diversity of widespread and dominant cyanobacteria.</title>
        <authorList>
            <person name="Wei J."/>
            <person name="Shu W."/>
            <person name="Hu C."/>
        </authorList>
    </citation>
    <scope>NUCLEOTIDE SEQUENCE [LARGE SCALE GENOMIC DNA]</scope>
    <source>
        <strain evidence="1 2">GB2-A4</strain>
    </source>
</reference>
<organism evidence="1 2">
    <name type="scientific">Trichocoleus desertorum GB2-A4</name>
    <dbReference type="NCBI Taxonomy" id="2933944"/>
    <lineage>
        <taxon>Bacteria</taxon>
        <taxon>Bacillati</taxon>
        <taxon>Cyanobacteriota</taxon>
        <taxon>Cyanophyceae</taxon>
        <taxon>Leptolyngbyales</taxon>
        <taxon>Trichocoleusaceae</taxon>
        <taxon>Trichocoleus</taxon>
    </lineage>
</organism>
<proteinExistence type="predicted"/>
<dbReference type="EMBL" id="JAMPKM010000024">
    <property type="protein sequence ID" value="MEP0820278.1"/>
    <property type="molecule type" value="Genomic_DNA"/>
</dbReference>
<name>A0ABV0JER7_9CYAN</name>
<sequence length="87" mass="9775">MAFSFDETPYEEFLDVQSTDSGILALLANGALSGYASMNDQSSFEELLAARTKTLNDIQAIITRIRYLVDIKVTQAKLEQQWQKAKL</sequence>
<keyword evidence="2" id="KW-1185">Reference proteome</keyword>
<gene>
    <name evidence="1" type="ORF">NC998_24575</name>
</gene>
<comment type="caution">
    <text evidence="1">The sequence shown here is derived from an EMBL/GenBank/DDBJ whole genome shotgun (WGS) entry which is preliminary data.</text>
</comment>
<protein>
    <submittedName>
        <fullName evidence="1">Uncharacterized protein</fullName>
    </submittedName>
</protein>
<evidence type="ECO:0000313" key="1">
    <source>
        <dbReference type="EMBL" id="MEP0820278.1"/>
    </source>
</evidence>
<evidence type="ECO:0000313" key="2">
    <source>
        <dbReference type="Proteomes" id="UP001464891"/>
    </source>
</evidence>